<evidence type="ECO:0000313" key="2">
    <source>
        <dbReference type="EMBL" id="KAF2440701.1"/>
    </source>
</evidence>
<evidence type="ECO:0000313" key="3">
    <source>
        <dbReference type="Proteomes" id="UP000799764"/>
    </source>
</evidence>
<comment type="caution">
    <text evidence="2">The sequence shown here is derived from an EMBL/GenBank/DDBJ whole genome shotgun (WGS) entry which is preliminary data.</text>
</comment>
<feature type="compositionally biased region" description="Acidic residues" evidence="1">
    <location>
        <begin position="112"/>
        <end position="128"/>
    </location>
</feature>
<feature type="region of interest" description="Disordered" evidence="1">
    <location>
        <begin position="106"/>
        <end position="141"/>
    </location>
</feature>
<feature type="region of interest" description="Disordered" evidence="1">
    <location>
        <begin position="1"/>
        <end position="27"/>
    </location>
</feature>
<accession>A0A9P4PAZ0</accession>
<feature type="compositionally biased region" description="Basic and acidic residues" evidence="1">
    <location>
        <begin position="182"/>
        <end position="208"/>
    </location>
</feature>
<name>A0A9P4PAZ0_9PLEO</name>
<dbReference type="EMBL" id="MU001507">
    <property type="protein sequence ID" value="KAF2440701.1"/>
    <property type="molecule type" value="Genomic_DNA"/>
</dbReference>
<feature type="region of interest" description="Disordered" evidence="1">
    <location>
        <begin position="161"/>
        <end position="229"/>
    </location>
</feature>
<evidence type="ECO:0000256" key="1">
    <source>
        <dbReference type="SAM" id="MobiDB-lite"/>
    </source>
</evidence>
<feature type="region of interest" description="Disordered" evidence="1">
    <location>
        <begin position="70"/>
        <end position="90"/>
    </location>
</feature>
<keyword evidence="3" id="KW-1185">Reference proteome</keyword>
<protein>
    <submittedName>
        <fullName evidence="2">Uncharacterized protein</fullName>
    </submittedName>
</protein>
<proteinExistence type="predicted"/>
<sequence>MALAPLPKDVEWSTKRPGSECRRERGGRLVAPRGDRVATDRAGGHEQGMVPYAVGLSTAERTCSESLASVRNGGAAVSKQIDGRGDGAVDVGVAPHVLRSNHDATCSAWWGDGEDEGDGEGDGEGDDAGEAHAQGPLAPQQTVRCAVEARRLTLDGGVSVSRYSKLPGVSPRGPPAFPGFQARRDASDRHLEPSRSRNPDPAKADGDLHSLAQASLSASEPSQSIKDAC</sequence>
<feature type="compositionally biased region" description="Low complexity" evidence="1">
    <location>
        <begin position="210"/>
        <end position="229"/>
    </location>
</feature>
<organism evidence="2 3">
    <name type="scientific">Karstenula rhodostoma CBS 690.94</name>
    <dbReference type="NCBI Taxonomy" id="1392251"/>
    <lineage>
        <taxon>Eukaryota</taxon>
        <taxon>Fungi</taxon>
        <taxon>Dikarya</taxon>
        <taxon>Ascomycota</taxon>
        <taxon>Pezizomycotina</taxon>
        <taxon>Dothideomycetes</taxon>
        <taxon>Pleosporomycetidae</taxon>
        <taxon>Pleosporales</taxon>
        <taxon>Massarineae</taxon>
        <taxon>Didymosphaeriaceae</taxon>
        <taxon>Karstenula</taxon>
    </lineage>
</organism>
<reference evidence="2" key="1">
    <citation type="journal article" date="2020" name="Stud. Mycol.">
        <title>101 Dothideomycetes genomes: a test case for predicting lifestyles and emergence of pathogens.</title>
        <authorList>
            <person name="Haridas S."/>
            <person name="Albert R."/>
            <person name="Binder M."/>
            <person name="Bloem J."/>
            <person name="Labutti K."/>
            <person name="Salamov A."/>
            <person name="Andreopoulos B."/>
            <person name="Baker S."/>
            <person name="Barry K."/>
            <person name="Bills G."/>
            <person name="Bluhm B."/>
            <person name="Cannon C."/>
            <person name="Castanera R."/>
            <person name="Culley D."/>
            <person name="Daum C."/>
            <person name="Ezra D."/>
            <person name="Gonzalez J."/>
            <person name="Henrissat B."/>
            <person name="Kuo A."/>
            <person name="Liang C."/>
            <person name="Lipzen A."/>
            <person name="Lutzoni F."/>
            <person name="Magnuson J."/>
            <person name="Mondo S."/>
            <person name="Nolan M."/>
            <person name="Ohm R."/>
            <person name="Pangilinan J."/>
            <person name="Park H.-J."/>
            <person name="Ramirez L."/>
            <person name="Alfaro M."/>
            <person name="Sun H."/>
            <person name="Tritt A."/>
            <person name="Yoshinaga Y."/>
            <person name="Zwiers L.-H."/>
            <person name="Turgeon B."/>
            <person name="Goodwin S."/>
            <person name="Spatafora J."/>
            <person name="Crous P."/>
            <person name="Grigoriev I."/>
        </authorList>
    </citation>
    <scope>NUCLEOTIDE SEQUENCE</scope>
    <source>
        <strain evidence="2">CBS 690.94</strain>
    </source>
</reference>
<dbReference type="Proteomes" id="UP000799764">
    <property type="component" value="Unassembled WGS sequence"/>
</dbReference>
<gene>
    <name evidence="2" type="ORF">P171DRAFT_447618</name>
</gene>
<feature type="compositionally biased region" description="Basic and acidic residues" evidence="1">
    <location>
        <begin position="8"/>
        <end position="27"/>
    </location>
</feature>
<dbReference type="AlphaFoldDB" id="A0A9P4PAZ0"/>